<evidence type="ECO:0000256" key="9">
    <source>
        <dbReference type="ARBA" id="ARBA00049563"/>
    </source>
</evidence>
<dbReference type="Proteomes" id="UP000231466">
    <property type="component" value="Unassembled WGS sequence"/>
</dbReference>
<feature type="binding site" evidence="10">
    <location>
        <begin position="16"/>
        <end position="23"/>
    </location>
    <ligand>
        <name>ATP</name>
        <dbReference type="ChEBI" id="CHEBI:30616"/>
    </ligand>
</feature>
<evidence type="ECO:0000256" key="8">
    <source>
        <dbReference type="ARBA" id="ARBA00022842"/>
    </source>
</evidence>
<name>A0A2H0VF70_9BACT</name>
<evidence type="ECO:0000256" key="12">
    <source>
        <dbReference type="RuleBase" id="RU003784"/>
    </source>
</evidence>
<evidence type="ECO:0000256" key="6">
    <source>
        <dbReference type="ARBA" id="ARBA00022741"/>
    </source>
</evidence>
<organism evidence="14 15">
    <name type="scientific">Candidatus Colwellbacteria bacterium CG10_big_fil_rev_8_21_14_0_10_42_22</name>
    <dbReference type="NCBI Taxonomy" id="1974540"/>
    <lineage>
        <taxon>Bacteria</taxon>
        <taxon>Candidatus Colwelliibacteriota</taxon>
    </lineage>
</organism>
<sequence>MRKEPNRKPRVVAIVGPNASGKSEIALELAIKHNGEIISADSRQVYRGLNLTAGKVPGSWQREGLKRKFIYHGIPHYLTDVISPRKRFTVQNFKKKASRAIDDILKHGKLPIIEGGSGFYVDALLHDINIPKVPPNRKLRRELEKLDNEALLRRLTALDAHTAKRIDQNNRRRIIRAIEIVVMTRSPIQGTGLVNYEHSPYDILKIGISYPADELKRKIKKRLRSRLKEGMINEVKSLHRRGLSWRRLEELGLEFRYIAKHLQGKLSLEEMESTLVTQTWQYARRQLTWFKRDKNIIWIDAPAKALPLVRDFLSP</sequence>
<evidence type="ECO:0000313" key="14">
    <source>
        <dbReference type="EMBL" id="PIR97736.1"/>
    </source>
</evidence>
<keyword evidence="6 10" id="KW-0547">Nucleotide-binding</keyword>
<dbReference type="Gene3D" id="3.40.50.300">
    <property type="entry name" value="P-loop containing nucleotide triphosphate hydrolases"/>
    <property type="match status" value="1"/>
</dbReference>
<gene>
    <name evidence="10 14" type="primary">miaA</name>
    <name evidence="14" type="ORF">COT89_03095</name>
</gene>
<dbReference type="PANTHER" id="PTHR11088">
    <property type="entry name" value="TRNA DIMETHYLALLYLTRANSFERASE"/>
    <property type="match status" value="1"/>
</dbReference>
<feature type="site" description="Interaction with substrate tRNA" evidence="10">
    <location>
        <position position="140"/>
    </location>
</feature>
<evidence type="ECO:0000256" key="3">
    <source>
        <dbReference type="ARBA" id="ARBA00005842"/>
    </source>
</evidence>
<dbReference type="AlphaFoldDB" id="A0A2H0VF70"/>
<dbReference type="EC" id="2.5.1.75" evidence="10"/>
<dbReference type="InterPro" id="IPR018022">
    <property type="entry name" value="IPT"/>
</dbReference>
<evidence type="ECO:0000256" key="13">
    <source>
        <dbReference type="RuleBase" id="RU003785"/>
    </source>
</evidence>
<comment type="catalytic activity">
    <reaction evidence="9 10 11">
        <text>adenosine(37) in tRNA + dimethylallyl diphosphate = N(6)-dimethylallyladenosine(37) in tRNA + diphosphate</text>
        <dbReference type="Rhea" id="RHEA:26482"/>
        <dbReference type="Rhea" id="RHEA-COMP:10162"/>
        <dbReference type="Rhea" id="RHEA-COMP:10375"/>
        <dbReference type="ChEBI" id="CHEBI:33019"/>
        <dbReference type="ChEBI" id="CHEBI:57623"/>
        <dbReference type="ChEBI" id="CHEBI:74411"/>
        <dbReference type="ChEBI" id="CHEBI:74415"/>
        <dbReference type="EC" id="2.5.1.75"/>
    </reaction>
</comment>
<dbReference type="SUPFAM" id="SSF52540">
    <property type="entry name" value="P-loop containing nucleoside triphosphate hydrolases"/>
    <property type="match status" value="2"/>
</dbReference>
<evidence type="ECO:0000256" key="4">
    <source>
        <dbReference type="ARBA" id="ARBA00022679"/>
    </source>
</evidence>
<dbReference type="Pfam" id="PF01715">
    <property type="entry name" value="IPPT"/>
    <property type="match status" value="1"/>
</dbReference>
<accession>A0A2H0VF70</accession>
<dbReference type="GO" id="GO:0006400">
    <property type="term" value="P:tRNA modification"/>
    <property type="evidence" value="ECO:0007669"/>
    <property type="project" value="TreeGrafter"/>
</dbReference>
<evidence type="ECO:0000256" key="7">
    <source>
        <dbReference type="ARBA" id="ARBA00022840"/>
    </source>
</evidence>
<dbReference type="EMBL" id="PFAH01000010">
    <property type="protein sequence ID" value="PIR97736.1"/>
    <property type="molecule type" value="Genomic_DNA"/>
</dbReference>
<comment type="caution">
    <text evidence="14">The sequence shown here is derived from an EMBL/GenBank/DDBJ whole genome shotgun (WGS) entry which is preliminary data.</text>
</comment>
<keyword evidence="7 10" id="KW-0067">ATP-binding</keyword>
<evidence type="ECO:0000256" key="11">
    <source>
        <dbReference type="RuleBase" id="RU003783"/>
    </source>
</evidence>
<dbReference type="InterPro" id="IPR039657">
    <property type="entry name" value="Dimethylallyltransferase"/>
</dbReference>
<dbReference type="Gene3D" id="1.10.20.140">
    <property type="match status" value="1"/>
</dbReference>
<feature type="site" description="Interaction with substrate tRNA" evidence="10">
    <location>
        <position position="117"/>
    </location>
</feature>
<comment type="similarity">
    <text evidence="3 10 13">Belongs to the IPP transferase family.</text>
</comment>
<comment type="function">
    <text evidence="2 10 12">Catalyzes the transfer of a dimethylallyl group onto the adenine at position 37 in tRNAs that read codons beginning with uridine, leading to the formation of N6-(dimethylallyl)adenosine (i(6)A).</text>
</comment>
<evidence type="ECO:0000256" key="1">
    <source>
        <dbReference type="ARBA" id="ARBA00001946"/>
    </source>
</evidence>
<dbReference type="NCBIfam" id="TIGR00174">
    <property type="entry name" value="miaA"/>
    <property type="match status" value="1"/>
</dbReference>
<dbReference type="PANTHER" id="PTHR11088:SF60">
    <property type="entry name" value="TRNA DIMETHYLALLYLTRANSFERASE"/>
    <property type="match status" value="1"/>
</dbReference>
<evidence type="ECO:0000256" key="10">
    <source>
        <dbReference type="HAMAP-Rule" id="MF_00185"/>
    </source>
</evidence>
<keyword evidence="8 10" id="KW-0460">Magnesium</keyword>
<feature type="region of interest" description="Interaction with substrate tRNA" evidence="10">
    <location>
        <begin position="41"/>
        <end position="44"/>
    </location>
</feature>
<dbReference type="GO" id="GO:0005524">
    <property type="term" value="F:ATP binding"/>
    <property type="evidence" value="ECO:0007669"/>
    <property type="project" value="UniProtKB-UniRule"/>
</dbReference>
<keyword evidence="5 10" id="KW-0819">tRNA processing</keyword>
<comment type="subunit">
    <text evidence="10">Monomer.</text>
</comment>
<evidence type="ECO:0000256" key="2">
    <source>
        <dbReference type="ARBA" id="ARBA00003213"/>
    </source>
</evidence>
<comment type="caution">
    <text evidence="10">Lacks conserved residue(s) required for the propagation of feature annotation.</text>
</comment>
<keyword evidence="4 10" id="KW-0808">Transferase</keyword>
<proteinExistence type="inferred from homology"/>
<evidence type="ECO:0000256" key="5">
    <source>
        <dbReference type="ARBA" id="ARBA00022694"/>
    </source>
</evidence>
<evidence type="ECO:0000313" key="15">
    <source>
        <dbReference type="Proteomes" id="UP000231466"/>
    </source>
</evidence>
<dbReference type="HAMAP" id="MF_00185">
    <property type="entry name" value="IPP_trans"/>
    <property type="match status" value="1"/>
</dbReference>
<dbReference type="InterPro" id="IPR027417">
    <property type="entry name" value="P-loop_NTPase"/>
</dbReference>
<reference evidence="15" key="1">
    <citation type="submission" date="2017-09" db="EMBL/GenBank/DDBJ databases">
        <title>Depth-based differentiation of microbial function through sediment-hosted aquifers and enrichment of novel symbionts in the deep terrestrial subsurface.</title>
        <authorList>
            <person name="Probst A.J."/>
            <person name="Ladd B."/>
            <person name="Jarett J.K."/>
            <person name="Geller-Mcgrath D.E."/>
            <person name="Sieber C.M.K."/>
            <person name="Emerson J.B."/>
            <person name="Anantharaman K."/>
            <person name="Thomas B.C."/>
            <person name="Malmstrom R."/>
            <person name="Stieglmeier M."/>
            <person name="Klingl A."/>
            <person name="Woyke T."/>
            <person name="Ryan C.M."/>
            <person name="Banfield J.F."/>
        </authorList>
    </citation>
    <scope>NUCLEOTIDE SEQUENCE [LARGE SCALE GENOMIC DNA]</scope>
</reference>
<comment type="cofactor">
    <cofactor evidence="1 10">
        <name>Mg(2+)</name>
        <dbReference type="ChEBI" id="CHEBI:18420"/>
    </cofactor>
</comment>
<protein>
    <recommendedName>
        <fullName evidence="10">tRNA dimethylallyltransferase</fullName>
        <ecNumber evidence="10">2.5.1.75</ecNumber>
    </recommendedName>
    <alternativeName>
        <fullName evidence="10">Dimethylallyl diphosphate:tRNA dimethylallyltransferase</fullName>
        <shortName evidence="10">DMAPP:tRNA dimethylallyltransferase</shortName>
        <shortName evidence="10">DMATase</shortName>
    </alternativeName>
    <alternativeName>
        <fullName evidence="10">Isopentenyl-diphosphate:tRNA isopentenyltransferase</fullName>
        <shortName evidence="10">IPP transferase</shortName>
        <shortName evidence="10">IPPT</shortName>
        <shortName evidence="10">IPTase</shortName>
    </alternativeName>
</protein>
<dbReference type="GO" id="GO:0052381">
    <property type="term" value="F:tRNA dimethylallyltransferase activity"/>
    <property type="evidence" value="ECO:0007669"/>
    <property type="project" value="UniProtKB-UniRule"/>
</dbReference>